<keyword evidence="11" id="KW-1185">Reference proteome</keyword>
<evidence type="ECO:0000313" key="10">
    <source>
        <dbReference type="EMBL" id="PRP90693.1"/>
    </source>
</evidence>
<name>A0A2S9XCV9_9BACT</name>
<accession>A0A2S9XCV9</accession>
<dbReference type="PANTHER" id="PTHR47245:SF1">
    <property type="entry name" value="FOLDASE PROTEIN PRSA"/>
    <property type="match status" value="1"/>
</dbReference>
<feature type="domain" description="PpiC" evidence="9">
    <location>
        <begin position="216"/>
        <end position="338"/>
    </location>
</feature>
<evidence type="ECO:0000259" key="9">
    <source>
        <dbReference type="PROSITE" id="PS50198"/>
    </source>
</evidence>
<dbReference type="SUPFAM" id="SSF109998">
    <property type="entry name" value="Triger factor/SurA peptide-binding domain-like"/>
    <property type="match status" value="1"/>
</dbReference>
<evidence type="ECO:0000313" key="11">
    <source>
        <dbReference type="Proteomes" id="UP000237968"/>
    </source>
</evidence>
<evidence type="ECO:0000256" key="6">
    <source>
        <dbReference type="PROSITE-ProRule" id="PRU00278"/>
    </source>
</evidence>
<dbReference type="OrthoDB" id="14196at2"/>
<feature type="region of interest" description="Disordered" evidence="7">
    <location>
        <begin position="27"/>
        <end position="65"/>
    </location>
</feature>
<dbReference type="InterPro" id="IPR000297">
    <property type="entry name" value="PPIase_PpiC"/>
</dbReference>
<dbReference type="EC" id="5.2.1.8" evidence="2"/>
<evidence type="ECO:0000256" key="1">
    <source>
        <dbReference type="ARBA" id="ARBA00000971"/>
    </source>
</evidence>
<dbReference type="SUPFAM" id="SSF54534">
    <property type="entry name" value="FKBP-like"/>
    <property type="match status" value="1"/>
</dbReference>
<dbReference type="Pfam" id="PF00639">
    <property type="entry name" value="Rotamase"/>
    <property type="match status" value="1"/>
</dbReference>
<dbReference type="Gene3D" id="1.10.8.1040">
    <property type="match status" value="1"/>
</dbReference>
<dbReference type="Proteomes" id="UP000237968">
    <property type="component" value="Unassembled WGS sequence"/>
</dbReference>
<organism evidence="10 11">
    <name type="scientific">Enhygromyxa salina</name>
    <dbReference type="NCBI Taxonomy" id="215803"/>
    <lineage>
        <taxon>Bacteria</taxon>
        <taxon>Pseudomonadati</taxon>
        <taxon>Myxococcota</taxon>
        <taxon>Polyangia</taxon>
        <taxon>Nannocystales</taxon>
        <taxon>Nannocystaceae</taxon>
        <taxon>Enhygromyxa</taxon>
    </lineage>
</organism>
<keyword evidence="3 8" id="KW-0732">Signal</keyword>
<evidence type="ECO:0000256" key="7">
    <source>
        <dbReference type="SAM" id="MobiDB-lite"/>
    </source>
</evidence>
<reference evidence="10 11" key="1">
    <citation type="submission" date="2018-03" db="EMBL/GenBank/DDBJ databases">
        <title>Draft Genome Sequences of the Obligatory Marine Myxobacteria Enhygromyxa salina SWB005.</title>
        <authorList>
            <person name="Poehlein A."/>
            <person name="Moghaddam J.A."/>
            <person name="Harms H."/>
            <person name="Alanjari M."/>
            <person name="Koenig G.M."/>
            <person name="Daniel R."/>
            <person name="Schaeberle T.F."/>
        </authorList>
    </citation>
    <scope>NUCLEOTIDE SEQUENCE [LARGE SCALE GENOMIC DNA]</scope>
    <source>
        <strain evidence="10 11">SWB005</strain>
    </source>
</reference>
<dbReference type="InterPro" id="IPR046357">
    <property type="entry name" value="PPIase_dom_sf"/>
</dbReference>
<dbReference type="PROSITE" id="PS50198">
    <property type="entry name" value="PPIC_PPIASE_2"/>
    <property type="match status" value="1"/>
</dbReference>
<dbReference type="GO" id="GO:0003755">
    <property type="term" value="F:peptidyl-prolyl cis-trans isomerase activity"/>
    <property type="evidence" value="ECO:0007669"/>
    <property type="project" value="UniProtKB-KW"/>
</dbReference>
<evidence type="ECO:0000256" key="5">
    <source>
        <dbReference type="ARBA" id="ARBA00023235"/>
    </source>
</evidence>
<dbReference type="InterPro" id="IPR027304">
    <property type="entry name" value="Trigger_fact/SurA_dom_sf"/>
</dbReference>
<dbReference type="EMBL" id="PVNK01000272">
    <property type="protein sequence ID" value="PRP90693.1"/>
    <property type="molecule type" value="Genomic_DNA"/>
</dbReference>
<feature type="compositionally biased region" description="Low complexity" evidence="7">
    <location>
        <begin position="36"/>
        <end position="56"/>
    </location>
</feature>
<dbReference type="AlphaFoldDB" id="A0A2S9XCV9"/>
<dbReference type="RefSeq" id="WP_106395417.1">
    <property type="nucleotide sequence ID" value="NZ_PVNK01000272.1"/>
</dbReference>
<dbReference type="Pfam" id="PF13624">
    <property type="entry name" value="SurA_N_3"/>
    <property type="match status" value="1"/>
</dbReference>
<dbReference type="Gene3D" id="3.10.50.40">
    <property type="match status" value="1"/>
</dbReference>
<dbReference type="InterPro" id="IPR050245">
    <property type="entry name" value="PrsA_foldase"/>
</dbReference>
<evidence type="ECO:0000256" key="4">
    <source>
        <dbReference type="ARBA" id="ARBA00023110"/>
    </source>
</evidence>
<evidence type="ECO:0000256" key="3">
    <source>
        <dbReference type="ARBA" id="ARBA00022729"/>
    </source>
</evidence>
<proteinExistence type="predicted"/>
<evidence type="ECO:0000256" key="8">
    <source>
        <dbReference type="SAM" id="SignalP"/>
    </source>
</evidence>
<feature type="chain" id="PRO_5015708820" description="peptidylprolyl isomerase" evidence="8">
    <location>
        <begin position="32"/>
        <end position="395"/>
    </location>
</feature>
<dbReference type="PANTHER" id="PTHR47245">
    <property type="entry name" value="PEPTIDYLPROLYL ISOMERASE"/>
    <property type="match status" value="1"/>
</dbReference>
<comment type="caution">
    <text evidence="10">The sequence shown here is derived from an EMBL/GenBank/DDBJ whole genome shotgun (WGS) entry which is preliminary data.</text>
</comment>
<keyword evidence="4 6" id="KW-0697">Rotamase</keyword>
<keyword evidence="5 6" id="KW-0413">Isomerase</keyword>
<comment type="catalytic activity">
    <reaction evidence="1">
        <text>[protein]-peptidylproline (omega=180) = [protein]-peptidylproline (omega=0)</text>
        <dbReference type="Rhea" id="RHEA:16237"/>
        <dbReference type="Rhea" id="RHEA-COMP:10747"/>
        <dbReference type="Rhea" id="RHEA-COMP:10748"/>
        <dbReference type="ChEBI" id="CHEBI:83833"/>
        <dbReference type="ChEBI" id="CHEBI:83834"/>
        <dbReference type="EC" id="5.2.1.8"/>
    </reaction>
</comment>
<feature type="signal peptide" evidence="8">
    <location>
        <begin position="1"/>
        <end position="31"/>
    </location>
</feature>
<dbReference type="PROSITE" id="PS51257">
    <property type="entry name" value="PROKAR_LIPOPROTEIN"/>
    <property type="match status" value="1"/>
</dbReference>
<protein>
    <recommendedName>
        <fullName evidence="2">peptidylprolyl isomerase</fullName>
        <ecNumber evidence="2">5.2.1.8</ecNumber>
    </recommendedName>
</protein>
<evidence type="ECO:0000256" key="2">
    <source>
        <dbReference type="ARBA" id="ARBA00013194"/>
    </source>
</evidence>
<sequence>MVTLPRTATRLCVVSLLAVFACRSGGGSESAATQDATPEATPEANAEATPEASPEASGVVTKTKPTLAPLPEVVATVDGHEIPRSEFDARYEPGAAQILARRTDGEIPAPYQAMQREKIIEELVWAKLLELEAERSGVDATPEALAAQEESGRRHIRDWPAWLARVGQTVEIRHQANVVYVRERALFEARGLTLEPTEAELRAAYEAARDKLVAPAELVRASHILITYGPRVGDEKIQPLMPDQRESATPEQLAKWDAAAKARAAALREAALAPGVDFNELAREWSEGPGAFRGGDMGLFPRRQMVGEYAEAAFALEPGQLSEPIKSDKGYYVIKSFGHYPAGPLPFEAVRADLVRELQGQKYKAALAALQAELHGRFTVVSPALDEARAFRAKP</sequence>
<gene>
    <name evidence="10" type="primary">prsA1</name>
    <name evidence="10" type="ORF">ENSA5_62390</name>
</gene>